<reference evidence="7 8" key="1">
    <citation type="submission" date="2023-07" db="EMBL/GenBank/DDBJ databases">
        <title>Genomic Encyclopedia of Type Strains, Phase IV (KMG-IV): sequencing the most valuable type-strain genomes for metagenomic binning, comparative biology and taxonomic classification.</title>
        <authorList>
            <person name="Goeker M."/>
        </authorList>
    </citation>
    <scope>NUCLEOTIDE SEQUENCE [LARGE SCALE GENOMIC DNA]</scope>
    <source>
        <strain evidence="7 8">DSM 17740</strain>
    </source>
</reference>
<dbReference type="Proteomes" id="UP001232445">
    <property type="component" value="Unassembled WGS sequence"/>
</dbReference>
<dbReference type="SMART" id="SM00091">
    <property type="entry name" value="PAS"/>
    <property type="match status" value="1"/>
</dbReference>
<dbReference type="SUPFAM" id="SSF55781">
    <property type="entry name" value="GAF domain-like"/>
    <property type="match status" value="1"/>
</dbReference>
<dbReference type="Pfam" id="PF25601">
    <property type="entry name" value="AAA_lid_14"/>
    <property type="match status" value="1"/>
</dbReference>
<accession>A0ABU0CNP5</accession>
<dbReference type="SUPFAM" id="SSF46689">
    <property type="entry name" value="Homeodomain-like"/>
    <property type="match status" value="1"/>
</dbReference>
<dbReference type="Pfam" id="PF00158">
    <property type="entry name" value="Sigma54_activat"/>
    <property type="match status" value="1"/>
</dbReference>
<evidence type="ECO:0000313" key="8">
    <source>
        <dbReference type="Proteomes" id="UP001232445"/>
    </source>
</evidence>
<proteinExistence type="predicted"/>
<dbReference type="InterPro" id="IPR025944">
    <property type="entry name" value="Sigma_54_int_dom_CS"/>
</dbReference>
<dbReference type="InterPro" id="IPR027417">
    <property type="entry name" value="P-loop_NTPase"/>
</dbReference>
<dbReference type="Gene3D" id="1.10.8.60">
    <property type="match status" value="1"/>
</dbReference>
<evidence type="ECO:0000256" key="2">
    <source>
        <dbReference type="ARBA" id="ARBA00022840"/>
    </source>
</evidence>
<dbReference type="SUPFAM" id="SSF52540">
    <property type="entry name" value="P-loop containing nucleoside triphosphate hydrolases"/>
    <property type="match status" value="1"/>
</dbReference>
<dbReference type="InterPro" id="IPR035965">
    <property type="entry name" value="PAS-like_dom_sf"/>
</dbReference>
<evidence type="ECO:0000313" key="7">
    <source>
        <dbReference type="EMBL" id="MDQ0338032.1"/>
    </source>
</evidence>
<dbReference type="InterPro" id="IPR000014">
    <property type="entry name" value="PAS"/>
</dbReference>
<dbReference type="Gene3D" id="1.10.10.60">
    <property type="entry name" value="Homeodomain-like"/>
    <property type="match status" value="1"/>
</dbReference>
<dbReference type="PROSITE" id="PS50045">
    <property type="entry name" value="SIGMA54_INTERACT_4"/>
    <property type="match status" value="1"/>
</dbReference>
<keyword evidence="4" id="KW-0238">DNA-binding</keyword>
<keyword evidence="2" id="KW-0067">ATP-binding</keyword>
<dbReference type="EMBL" id="JAUSUQ010000002">
    <property type="protein sequence ID" value="MDQ0338032.1"/>
    <property type="molecule type" value="Genomic_DNA"/>
</dbReference>
<dbReference type="InterPro" id="IPR058031">
    <property type="entry name" value="AAA_lid_NorR"/>
</dbReference>
<dbReference type="PROSITE" id="PS00688">
    <property type="entry name" value="SIGMA54_INTERACT_3"/>
    <property type="match status" value="1"/>
</dbReference>
<dbReference type="RefSeq" id="WP_307335738.1">
    <property type="nucleotide sequence ID" value="NZ_JAUSUQ010000002.1"/>
</dbReference>
<dbReference type="PANTHER" id="PTHR32071">
    <property type="entry name" value="TRANSCRIPTIONAL REGULATORY PROTEIN"/>
    <property type="match status" value="1"/>
</dbReference>
<protein>
    <submittedName>
        <fullName evidence="7">Transcriptional regulator with PAS, ATPase and Fis domain</fullName>
    </submittedName>
</protein>
<dbReference type="InterPro" id="IPR009057">
    <property type="entry name" value="Homeodomain-like_sf"/>
</dbReference>
<dbReference type="Gene3D" id="3.40.50.300">
    <property type="entry name" value="P-loop containing nucleotide triphosphate hydrolases"/>
    <property type="match status" value="1"/>
</dbReference>
<dbReference type="CDD" id="cd00009">
    <property type="entry name" value="AAA"/>
    <property type="match status" value="1"/>
</dbReference>
<organism evidence="7 8">
    <name type="scientific">Caldalkalibacillus uzonensis</name>
    <dbReference type="NCBI Taxonomy" id="353224"/>
    <lineage>
        <taxon>Bacteria</taxon>
        <taxon>Bacillati</taxon>
        <taxon>Bacillota</taxon>
        <taxon>Bacilli</taxon>
        <taxon>Bacillales</taxon>
        <taxon>Bacillaceae</taxon>
        <taxon>Caldalkalibacillus</taxon>
    </lineage>
</organism>
<evidence type="ECO:0000256" key="3">
    <source>
        <dbReference type="ARBA" id="ARBA00023015"/>
    </source>
</evidence>
<evidence type="ECO:0000256" key="5">
    <source>
        <dbReference type="ARBA" id="ARBA00023163"/>
    </source>
</evidence>
<dbReference type="InterPro" id="IPR002078">
    <property type="entry name" value="Sigma_54_int"/>
</dbReference>
<sequence>MTTLLYEIRDSIRKLIETTKSLIDFDFSVVDENLLRIVGTGRYEKYIGLNLPANTATDYVMKTGKPLIMYNPLEHTVCISCPVRNICLKDTMMIYPIKKNDKVIGAITIGAFTDELKEKQQQMEQNLSSFLENLADFIASKASERETAKRISTILNTVDSGIILTDYTGRITVFNEVIRNLFHDDIHQHDNIRTFLPDHDVEKILKKRETFENRECNLGRFYGDKRVFVTAKPIHPNQDKTEILYIFKDHNDMGNIAYKLLADYSYFSIGLDHIKSSSKLMEEVKNISIRASRTDSNVLIQGESGTGKELFARLIHQMSDRKNGPFIAVNCAAIPENLIESELFGYEDGAFTGAKKGGKPGKFELANNGTLFLDEIGDLPLHLQPKLLRAIEYGYVERVGGVKPINLNTRIIAATNRDLEKMIEEDEFREDLYYRLNVIPIHIPPLRKRREDILVLANHFLSTYSRKFSKQITGFSEEVEKVLLIYHWPGNVRELENTIEYAIHVESSDVIQYESLPAKLKNVSIAEKDSKNCNLKQLEQKMIEGLLQQYGTTLKGKTKIAEELGISLSTLYRRIRRMDT</sequence>
<dbReference type="InterPro" id="IPR003593">
    <property type="entry name" value="AAA+_ATPase"/>
</dbReference>
<name>A0ABU0CNP5_9BACI</name>
<keyword evidence="3" id="KW-0805">Transcription regulation</keyword>
<keyword evidence="1" id="KW-0547">Nucleotide-binding</keyword>
<dbReference type="Gene3D" id="3.30.450.20">
    <property type="entry name" value="PAS domain"/>
    <property type="match status" value="1"/>
</dbReference>
<evidence type="ECO:0000256" key="1">
    <source>
        <dbReference type="ARBA" id="ARBA00022741"/>
    </source>
</evidence>
<dbReference type="PROSITE" id="PS00675">
    <property type="entry name" value="SIGMA54_INTERACT_1"/>
    <property type="match status" value="1"/>
</dbReference>
<dbReference type="SMART" id="SM00382">
    <property type="entry name" value="AAA"/>
    <property type="match status" value="1"/>
</dbReference>
<feature type="domain" description="Sigma-54 factor interaction" evidence="6">
    <location>
        <begin position="274"/>
        <end position="504"/>
    </location>
</feature>
<dbReference type="PANTHER" id="PTHR32071:SF57">
    <property type="entry name" value="C4-DICARBOXYLATE TRANSPORT TRANSCRIPTIONAL REGULATORY PROTEIN DCTD"/>
    <property type="match status" value="1"/>
</dbReference>
<evidence type="ECO:0000259" key="6">
    <source>
        <dbReference type="PROSITE" id="PS50045"/>
    </source>
</evidence>
<dbReference type="PROSITE" id="PS00676">
    <property type="entry name" value="SIGMA54_INTERACT_2"/>
    <property type="match status" value="1"/>
</dbReference>
<evidence type="ECO:0000256" key="4">
    <source>
        <dbReference type="ARBA" id="ARBA00023125"/>
    </source>
</evidence>
<dbReference type="InterPro" id="IPR025943">
    <property type="entry name" value="Sigma_54_int_dom_ATP-bd_2"/>
</dbReference>
<gene>
    <name evidence="7" type="ORF">J2S00_000815</name>
</gene>
<dbReference type="InterPro" id="IPR025662">
    <property type="entry name" value="Sigma_54_int_dom_ATP-bd_1"/>
</dbReference>
<keyword evidence="8" id="KW-1185">Reference proteome</keyword>
<comment type="caution">
    <text evidence="7">The sequence shown here is derived from an EMBL/GenBank/DDBJ whole genome shotgun (WGS) entry which is preliminary data.</text>
</comment>
<dbReference type="SUPFAM" id="SSF55785">
    <property type="entry name" value="PYP-like sensor domain (PAS domain)"/>
    <property type="match status" value="1"/>
</dbReference>
<keyword evidence="5" id="KW-0804">Transcription</keyword>